<dbReference type="SUPFAM" id="SSF46785">
    <property type="entry name" value="Winged helix' DNA-binding domain"/>
    <property type="match status" value="2"/>
</dbReference>
<gene>
    <name evidence="11" type="ORF">ILEXP_LOCUS6545</name>
</gene>
<dbReference type="InterPro" id="IPR003316">
    <property type="entry name" value="E2F_WHTH_DNA-bd_dom"/>
</dbReference>
<dbReference type="Gene3D" id="1.10.10.10">
    <property type="entry name" value="Winged helix-like DNA-binding domain superfamily/Winged helix DNA-binding domain"/>
    <property type="match status" value="2"/>
</dbReference>
<evidence type="ECO:0000256" key="5">
    <source>
        <dbReference type="ARBA" id="ARBA00023125"/>
    </source>
</evidence>
<name>A0ABC8R961_9AQUA</name>
<dbReference type="InterPro" id="IPR015633">
    <property type="entry name" value="E2F"/>
</dbReference>
<dbReference type="Pfam" id="PF02319">
    <property type="entry name" value="WHD_E2F_TDP"/>
    <property type="match status" value="2"/>
</dbReference>
<evidence type="ECO:0000256" key="9">
    <source>
        <dbReference type="RuleBase" id="RU003796"/>
    </source>
</evidence>
<keyword evidence="6 9" id="KW-0804">Transcription</keyword>
<keyword evidence="3" id="KW-0678">Repressor</keyword>
<comment type="similarity">
    <text evidence="2 9">Belongs to the E2F/DP family.</text>
</comment>
<evidence type="ECO:0000256" key="6">
    <source>
        <dbReference type="ARBA" id="ARBA00023163"/>
    </source>
</evidence>
<dbReference type="GO" id="GO:0003677">
    <property type="term" value="F:DNA binding"/>
    <property type="evidence" value="ECO:0007669"/>
    <property type="project" value="UniProtKB-KW"/>
</dbReference>
<proteinExistence type="inferred from homology"/>
<dbReference type="PANTHER" id="PTHR12081:SF99">
    <property type="entry name" value="E2F TRANSCRIPTION FACTOR-LIKE E2FF ISOFORM X1"/>
    <property type="match status" value="1"/>
</dbReference>
<evidence type="ECO:0000313" key="11">
    <source>
        <dbReference type="EMBL" id="CAK9139183.1"/>
    </source>
</evidence>
<dbReference type="PANTHER" id="PTHR12081">
    <property type="entry name" value="TRANSCRIPTION FACTOR E2F"/>
    <property type="match status" value="1"/>
</dbReference>
<evidence type="ECO:0000256" key="7">
    <source>
        <dbReference type="ARBA" id="ARBA00023242"/>
    </source>
</evidence>
<evidence type="ECO:0000256" key="2">
    <source>
        <dbReference type="ARBA" id="ARBA00010940"/>
    </source>
</evidence>
<dbReference type="FunFam" id="1.10.10.10:FF:000073">
    <property type="entry name" value="E2F transcription factor 8"/>
    <property type="match status" value="1"/>
</dbReference>
<dbReference type="GO" id="GO:0005634">
    <property type="term" value="C:nucleus"/>
    <property type="evidence" value="ECO:0007669"/>
    <property type="project" value="UniProtKB-SubCell"/>
</dbReference>
<comment type="subcellular location">
    <subcellularLocation>
        <location evidence="1 9">Nucleus</location>
    </subcellularLocation>
</comment>
<evidence type="ECO:0000259" key="10">
    <source>
        <dbReference type="SMART" id="SM01372"/>
    </source>
</evidence>
<organism evidence="11 12">
    <name type="scientific">Ilex paraguariensis</name>
    <name type="common">yerba mate</name>
    <dbReference type="NCBI Taxonomy" id="185542"/>
    <lineage>
        <taxon>Eukaryota</taxon>
        <taxon>Viridiplantae</taxon>
        <taxon>Streptophyta</taxon>
        <taxon>Embryophyta</taxon>
        <taxon>Tracheophyta</taxon>
        <taxon>Spermatophyta</taxon>
        <taxon>Magnoliopsida</taxon>
        <taxon>eudicotyledons</taxon>
        <taxon>Gunneridae</taxon>
        <taxon>Pentapetalae</taxon>
        <taxon>asterids</taxon>
        <taxon>campanulids</taxon>
        <taxon>Aquifoliales</taxon>
        <taxon>Aquifoliaceae</taxon>
        <taxon>Ilex</taxon>
    </lineage>
</organism>
<evidence type="ECO:0000256" key="4">
    <source>
        <dbReference type="ARBA" id="ARBA00023015"/>
    </source>
</evidence>
<keyword evidence="5 9" id="KW-0238">DNA-binding</keyword>
<dbReference type="AlphaFoldDB" id="A0ABC8R961"/>
<dbReference type="SMART" id="SM01372">
    <property type="entry name" value="E2F_TDP"/>
    <property type="match status" value="2"/>
</dbReference>
<dbReference type="EMBL" id="CAUOFW020000943">
    <property type="protein sequence ID" value="CAK9139183.1"/>
    <property type="molecule type" value="Genomic_DNA"/>
</dbReference>
<keyword evidence="7 9" id="KW-0539">Nucleus</keyword>
<comment type="caution">
    <text evidence="11">The sequence shown here is derived from an EMBL/GenBank/DDBJ whole genome shotgun (WGS) entry which is preliminary data.</text>
</comment>
<reference evidence="11 12" key="1">
    <citation type="submission" date="2024-02" db="EMBL/GenBank/DDBJ databases">
        <authorList>
            <person name="Vignale AGUSTIN F."/>
            <person name="Sosa J E."/>
            <person name="Modenutti C."/>
        </authorList>
    </citation>
    <scope>NUCLEOTIDE SEQUENCE [LARGE SCALE GENOMIC DNA]</scope>
</reference>
<keyword evidence="4 9" id="KW-0805">Transcription regulation</keyword>
<evidence type="ECO:0000313" key="12">
    <source>
        <dbReference type="Proteomes" id="UP001642360"/>
    </source>
</evidence>
<feature type="domain" description="E2F/DP family winged-helix DNA-binding" evidence="10">
    <location>
        <begin position="144"/>
        <end position="224"/>
    </location>
</feature>
<dbReference type="InterPro" id="IPR036388">
    <property type="entry name" value="WH-like_DNA-bd_sf"/>
</dbReference>
<sequence>MSSLDPRESQTQDRCFYNRKEKSLGLLCSNFLKLYNHDGVDSIGLDNAAIKLGVERRRIYDIVNILESVGVLVRKAKNQYSWKGFGAIPRALDELKGEIQREKFYTFRCRNSVNVSDENQNGGPSNSKTDRQDKPLALCKVDNRKEKSLGLLTKNFVKLFLCSDVDFISLDTAAAELLGDLHDPTAMRTKVRRLYDIANVFSSMNLIEKIRHPDSGKPAFRWIGLKGSPKNGPATALNLTDSKRRFGTDVTNADLKRYKLESSSDWQLYGKVNEPLPMKPESLKDEYDQKSMEHHLKHGSMDFVYGPFTPASVPNVGVSDNEKVRQIQDWENFASIYRPRYRNQALSDLFSHYAEAWKSWYVEAADKKQIHPVS</sequence>
<accession>A0ABC8R961</accession>
<evidence type="ECO:0000256" key="3">
    <source>
        <dbReference type="ARBA" id="ARBA00022491"/>
    </source>
</evidence>
<keyword evidence="8" id="KW-0131">Cell cycle</keyword>
<dbReference type="InterPro" id="IPR036390">
    <property type="entry name" value="WH_DNA-bd_sf"/>
</dbReference>
<protein>
    <recommendedName>
        <fullName evidence="10">E2F/DP family winged-helix DNA-binding domain-containing protein</fullName>
    </recommendedName>
</protein>
<evidence type="ECO:0000256" key="1">
    <source>
        <dbReference type="ARBA" id="ARBA00004123"/>
    </source>
</evidence>
<dbReference type="FunFam" id="1.10.10.10:FF:000295">
    <property type="entry name" value="E2F transcription factor-like E2FE"/>
    <property type="match status" value="1"/>
</dbReference>
<dbReference type="Proteomes" id="UP001642360">
    <property type="component" value="Unassembled WGS sequence"/>
</dbReference>
<evidence type="ECO:0000256" key="8">
    <source>
        <dbReference type="ARBA" id="ARBA00023306"/>
    </source>
</evidence>
<keyword evidence="12" id="KW-1185">Reference proteome</keyword>
<feature type="domain" description="E2F/DP family winged-helix DNA-binding" evidence="10">
    <location>
        <begin position="19"/>
        <end position="84"/>
    </location>
</feature>